<dbReference type="PANTHER" id="PTHR47987:SF32">
    <property type="entry name" value="OS11G0644000 PROTEIN"/>
    <property type="match status" value="1"/>
</dbReference>
<dbReference type="SMART" id="SM00220">
    <property type="entry name" value="S_TKc"/>
    <property type="match status" value="1"/>
</dbReference>
<dbReference type="InterPro" id="IPR017441">
    <property type="entry name" value="Protein_kinase_ATP_BS"/>
</dbReference>
<evidence type="ECO:0000259" key="8">
    <source>
        <dbReference type="PROSITE" id="PS50011"/>
    </source>
</evidence>
<evidence type="ECO:0000256" key="6">
    <source>
        <dbReference type="PROSITE-ProRule" id="PRU10141"/>
    </source>
</evidence>
<dbReference type="Proteomes" id="UP000807115">
    <property type="component" value="Chromosome 5"/>
</dbReference>
<reference evidence="9" key="1">
    <citation type="journal article" date="2019" name="BMC Genomics">
        <title>A new reference genome for Sorghum bicolor reveals high levels of sequence similarity between sweet and grain genotypes: implications for the genetics of sugar metabolism.</title>
        <authorList>
            <person name="Cooper E.A."/>
            <person name="Brenton Z.W."/>
            <person name="Flinn B.S."/>
            <person name="Jenkins J."/>
            <person name="Shu S."/>
            <person name="Flowers D."/>
            <person name="Luo F."/>
            <person name="Wang Y."/>
            <person name="Xia P."/>
            <person name="Barry K."/>
            <person name="Daum C."/>
            <person name="Lipzen A."/>
            <person name="Yoshinaga Y."/>
            <person name="Schmutz J."/>
            <person name="Saski C."/>
            <person name="Vermerris W."/>
            <person name="Kresovich S."/>
        </authorList>
    </citation>
    <scope>NUCLEOTIDE SEQUENCE</scope>
</reference>
<dbReference type="InterPro" id="IPR008271">
    <property type="entry name" value="Ser/Thr_kinase_AS"/>
</dbReference>
<dbReference type="GO" id="GO:0004674">
    <property type="term" value="F:protein serine/threonine kinase activity"/>
    <property type="evidence" value="ECO:0007669"/>
    <property type="project" value="UniProtKB-KW"/>
</dbReference>
<evidence type="ECO:0000256" key="3">
    <source>
        <dbReference type="ARBA" id="ARBA00022741"/>
    </source>
</evidence>
<feature type="binding site" evidence="6">
    <location>
        <position position="72"/>
    </location>
    <ligand>
        <name>ATP</name>
        <dbReference type="ChEBI" id="CHEBI:30616"/>
    </ligand>
</feature>
<reference evidence="9" key="2">
    <citation type="submission" date="2020-10" db="EMBL/GenBank/DDBJ databases">
        <authorList>
            <person name="Cooper E.A."/>
            <person name="Brenton Z.W."/>
            <person name="Flinn B.S."/>
            <person name="Jenkins J."/>
            <person name="Shu S."/>
            <person name="Flowers D."/>
            <person name="Luo F."/>
            <person name="Wang Y."/>
            <person name="Xia P."/>
            <person name="Barry K."/>
            <person name="Daum C."/>
            <person name="Lipzen A."/>
            <person name="Yoshinaga Y."/>
            <person name="Schmutz J."/>
            <person name="Saski C."/>
            <person name="Vermerris W."/>
            <person name="Kresovich S."/>
        </authorList>
    </citation>
    <scope>NUCLEOTIDE SEQUENCE</scope>
</reference>
<keyword evidence="4" id="KW-0418">Kinase</keyword>
<dbReference type="InterPro" id="IPR001245">
    <property type="entry name" value="Ser-Thr/Tyr_kinase_cat_dom"/>
</dbReference>
<evidence type="ECO:0000313" key="9">
    <source>
        <dbReference type="EMBL" id="KAG0530779.1"/>
    </source>
</evidence>
<name>A0A921R053_SORBI</name>
<dbReference type="InterPro" id="IPR000719">
    <property type="entry name" value="Prot_kinase_dom"/>
</dbReference>
<evidence type="ECO:0000256" key="5">
    <source>
        <dbReference type="ARBA" id="ARBA00022840"/>
    </source>
</evidence>
<dbReference type="Gene3D" id="3.30.200.20">
    <property type="entry name" value="Phosphorylase Kinase, domain 1"/>
    <property type="match status" value="1"/>
</dbReference>
<organism evidence="9 10">
    <name type="scientific">Sorghum bicolor</name>
    <name type="common">Sorghum</name>
    <name type="synonym">Sorghum vulgare</name>
    <dbReference type="NCBI Taxonomy" id="4558"/>
    <lineage>
        <taxon>Eukaryota</taxon>
        <taxon>Viridiplantae</taxon>
        <taxon>Streptophyta</taxon>
        <taxon>Embryophyta</taxon>
        <taxon>Tracheophyta</taxon>
        <taxon>Spermatophyta</taxon>
        <taxon>Magnoliopsida</taxon>
        <taxon>Liliopsida</taxon>
        <taxon>Poales</taxon>
        <taxon>Poaceae</taxon>
        <taxon>PACMAD clade</taxon>
        <taxon>Panicoideae</taxon>
        <taxon>Andropogonodae</taxon>
        <taxon>Andropogoneae</taxon>
        <taxon>Sorghinae</taxon>
        <taxon>Sorghum</taxon>
    </lineage>
</organism>
<dbReference type="PROSITE" id="PS00108">
    <property type="entry name" value="PROTEIN_KINASE_ST"/>
    <property type="match status" value="1"/>
</dbReference>
<dbReference type="EMBL" id="CM027684">
    <property type="protein sequence ID" value="KAG0530779.1"/>
    <property type="molecule type" value="Genomic_DNA"/>
</dbReference>
<gene>
    <name evidence="9" type="ORF">BDA96_05G216300</name>
</gene>
<dbReference type="SUPFAM" id="SSF56112">
    <property type="entry name" value="Protein kinase-like (PK-like)"/>
    <property type="match status" value="1"/>
</dbReference>
<protein>
    <recommendedName>
        <fullName evidence="8">Protein kinase domain-containing protein</fullName>
    </recommendedName>
</protein>
<comment type="caution">
    <text evidence="9">The sequence shown here is derived from an EMBL/GenBank/DDBJ whole genome shotgun (WGS) entry which is preliminary data.</text>
</comment>
<keyword evidence="3 6" id="KW-0547">Nucleotide-binding</keyword>
<evidence type="ECO:0000256" key="2">
    <source>
        <dbReference type="ARBA" id="ARBA00022679"/>
    </source>
</evidence>
<keyword evidence="2" id="KW-0808">Transferase</keyword>
<keyword evidence="1 7" id="KW-0723">Serine/threonine-protein kinase</keyword>
<dbReference type="PANTHER" id="PTHR47987">
    <property type="entry name" value="OS08G0249100 PROTEIN"/>
    <property type="match status" value="1"/>
</dbReference>
<feature type="domain" description="Protein kinase" evidence="8">
    <location>
        <begin position="43"/>
        <end position="306"/>
    </location>
</feature>
<dbReference type="GO" id="GO:0005524">
    <property type="term" value="F:ATP binding"/>
    <property type="evidence" value="ECO:0007669"/>
    <property type="project" value="UniProtKB-UniRule"/>
</dbReference>
<accession>A0A921R053</accession>
<dbReference type="InterPro" id="IPR046958">
    <property type="entry name" value="RBK1/2/STUNTED"/>
</dbReference>
<dbReference type="AlphaFoldDB" id="A0A921R053"/>
<evidence type="ECO:0000256" key="1">
    <source>
        <dbReference type="ARBA" id="ARBA00022527"/>
    </source>
</evidence>
<evidence type="ECO:0000256" key="4">
    <source>
        <dbReference type="ARBA" id="ARBA00022777"/>
    </source>
</evidence>
<dbReference type="PROSITE" id="PS50011">
    <property type="entry name" value="PROTEIN_KINASE_DOM"/>
    <property type="match status" value="1"/>
</dbReference>
<dbReference type="Gene3D" id="1.10.510.10">
    <property type="entry name" value="Transferase(Phosphotransferase) domain 1"/>
    <property type="match status" value="2"/>
</dbReference>
<evidence type="ECO:0000256" key="7">
    <source>
        <dbReference type="RuleBase" id="RU000304"/>
    </source>
</evidence>
<dbReference type="Pfam" id="PF07714">
    <property type="entry name" value="PK_Tyr_Ser-Thr"/>
    <property type="match status" value="1"/>
</dbReference>
<dbReference type="PROSITE" id="PS00107">
    <property type="entry name" value="PROTEIN_KINASE_ATP"/>
    <property type="match status" value="1"/>
</dbReference>
<keyword evidence="5 6" id="KW-0067">ATP-binding</keyword>
<evidence type="ECO:0000313" key="10">
    <source>
        <dbReference type="Proteomes" id="UP000807115"/>
    </source>
</evidence>
<sequence length="306" mass="33664">MSSTLRRLSIRRPDNVEVHEFCVLKPTLRTFSLAELKKATRNFSKENVVGRGGFAKVYRGSLPGGELVAVKKLTAAEGADRMEGFLSELGHVVNVSHPNIARLVGVGVDGGEHLVFPFSRLGCLSGMLHGSSGGAEPMPWEARYRVAVGTARGLEYLHERCARRIVHRDIKPANILLMDNYEPLAKQYLDVDEDSEETLKMADPALGGRYDAEQLRNMAWAATLCVHTSPHQRPPMSEVVRILVGEGTHPRGGGRRSGAHQLDELSELNGYDVAPGYVDDLSRHKALAFAVDLDSPRTYTQQRISS</sequence>
<proteinExistence type="inferred from homology"/>
<dbReference type="InterPro" id="IPR011009">
    <property type="entry name" value="Kinase-like_dom_sf"/>
</dbReference>
<comment type="similarity">
    <text evidence="7">Belongs to the protein kinase superfamily.</text>
</comment>